<protein>
    <submittedName>
        <fullName evidence="6">Bile acid:Na+ symporter, BASS family</fullName>
    </submittedName>
</protein>
<dbReference type="GO" id="GO:0016020">
    <property type="term" value="C:membrane"/>
    <property type="evidence" value="ECO:0007669"/>
    <property type="project" value="UniProtKB-SubCell"/>
</dbReference>
<accession>A0A1G7LEP3</accession>
<feature type="transmembrane region" description="Helical" evidence="5">
    <location>
        <begin position="39"/>
        <end position="58"/>
    </location>
</feature>
<comment type="subcellular location">
    <subcellularLocation>
        <location evidence="1">Membrane</location>
        <topology evidence="1">Multi-pass membrane protein</topology>
    </subcellularLocation>
</comment>
<dbReference type="AlphaFoldDB" id="A0A1G7LEP3"/>
<feature type="transmembrane region" description="Helical" evidence="5">
    <location>
        <begin position="98"/>
        <end position="118"/>
    </location>
</feature>
<keyword evidence="4 5" id="KW-0472">Membrane</keyword>
<gene>
    <name evidence="6" type="ORF">SAMN05660235_01719</name>
</gene>
<dbReference type="InterPro" id="IPR004710">
    <property type="entry name" value="Bilac:Na_transpt"/>
</dbReference>
<dbReference type="InterPro" id="IPR002657">
    <property type="entry name" value="BilAc:Na_symport/Acr3"/>
</dbReference>
<keyword evidence="3 5" id="KW-1133">Transmembrane helix</keyword>
<dbReference type="Gene3D" id="1.20.1530.20">
    <property type="match status" value="1"/>
</dbReference>
<evidence type="ECO:0000256" key="1">
    <source>
        <dbReference type="ARBA" id="ARBA00004141"/>
    </source>
</evidence>
<keyword evidence="7" id="KW-1185">Reference proteome</keyword>
<dbReference type="STRING" id="1123285.SAMN05660235_01719"/>
<evidence type="ECO:0000313" key="7">
    <source>
        <dbReference type="Proteomes" id="UP000243333"/>
    </source>
</evidence>
<sequence>MNTIERVVKFLSDYFALLVIAAAAFAFTNPAPFKQITPHIPLLLGIVMLGMGLTLTKNDFVAVFERPRDVVIGVLLQFIIMPLLGVLIASVIGMNPDLAAGFILVGCVPSGTASNVMTYLAKGDVALSVTVSSVTTLIAPFVTPYLFLWLGGKYIPVNATALLIDILKIVLLPIVTGVVIRQVLGVAVQKFIKVVPMISVLAIIAIVAAVVAASAQRLASVAGLVIIGVMLHNLCGYLFAYIVARKLCGMSEYKAKAISFEVGMQNSGLGAALAMVHLSPVAALPSAIFSVWHNISGPALASWWARQAGKQPMKTPDAKTGA</sequence>
<dbReference type="Proteomes" id="UP000243333">
    <property type="component" value="Unassembled WGS sequence"/>
</dbReference>
<feature type="transmembrane region" description="Helical" evidence="5">
    <location>
        <begin position="125"/>
        <end position="147"/>
    </location>
</feature>
<feature type="transmembrane region" description="Helical" evidence="5">
    <location>
        <begin position="159"/>
        <end position="180"/>
    </location>
</feature>
<dbReference type="PANTHER" id="PTHR10361:SF28">
    <property type="entry name" value="P3 PROTEIN-RELATED"/>
    <property type="match status" value="1"/>
</dbReference>
<dbReference type="Pfam" id="PF01758">
    <property type="entry name" value="SBF"/>
    <property type="match status" value="1"/>
</dbReference>
<dbReference type="InterPro" id="IPR038770">
    <property type="entry name" value="Na+/solute_symporter_sf"/>
</dbReference>
<feature type="transmembrane region" description="Helical" evidence="5">
    <location>
        <begin position="192"/>
        <end position="215"/>
    </location>
</feature>
<evidence type="ECO:0000256" key="3">
    <source>
        <dbReference type="ARBA" id="ARBA00022989"/>
    </source>
</evidence>
<evidence type="ECO:0000256" key="4">
    <source>
        <dbReference type="ARBA" id="ARBA00023136"/>
    </source>
</evidence>
<name>A0A1G7LEP3_9FIRM</name>
<keyword evidence="2 5" id="KW-0812">Transmembrane</keyword>
<feature type="transmembrane region" description="Helical" evidence="5">
    <location>
        <begin position="221"/>
        <end position="244"/>
    </location>
</feature>
<dbReference type="OrthoDB" id="9806785at2"/>
<evidence type="ECO:0000256" key="2">
    <source>
        <dbReference type="ARBA" id="ARBA00022692"/>
    </source>
</evidence>
<dbReference type="EMBL" id="FNBU01000012">
    <property type="protein sequence ID" value="SDF47861.1"/>
    <property type="molecule type" value="Genomic_DNA"/>
</dbReference>
<feature type="transmembrane region" description="Helical" evidence="5">
    <location>
        <begin position="70"/>
        <end position="92"/>
    </location>
</feature>
<organism evidence="6 7">
    <name type="scientific">Sporolituus thermophilus DSM 23256</name>
    <dbReference type="NCBI Taxonomy" id="1123285"/>
    <lineage>
        <taxon>Bacteria</taxon>
        <taxon>Bacillati</taxon>
        <taxon>Bacillota</taxon>
        <taxon>Negativicutes</taxon>
        <taxon>Selenomonadales</taxon>
        <taxon>Sporomusaceae</taxon>
        <taxon>Sporolituus</taxon>
    </lineage>
</organism>
<reference evidence="7" key="1">
    <citation type="submission" date="2016-10" db="EMBL/GenBank/DDBJ databases">
        <authorList>
            <person name="Varghese N."/>
            <person name="Submissions S."/>
        </authorList>
    </citation>
    <scope>NUCLEOTIDE SEQUENCE [LARGE SCALE GENOMIC DNA]</scope>
    <source>
        <strain evidence="7">DSM 23256</strain>
    </source>
</reference>
<dbReference type="RefSeq" id="WP_093689969.1">
    <property type="nucleotide sequence ID" value="NZ_FNBU01000012.1"/>
</dbReference>
<dbReference type="PANTHER" id="PTHR10361">
    <property type="entry name" value="SODIUM-BILE ACID COTRANSPORTER"/>
    <property type="match status" value="1"/>
</dbReference>
<evidence type="ECO:0000313" key="6">
    <source>
        <dbReference type="EMBL" id="SDF47861.1"/>
    </source>
</evidence>
<evidence type="ECO:0000256" key="5">
    <source>
        <dbReference type="SAM" id="Phobius"/>
    </source>
</evidence>
<proteinExistence type="predicted"/>
<feature type="transmembrane region" description="Helical" evidence="5">
    <location>
        <begin position="7"/>
        <end position="27"/>
    </location>
</feature>